<dbReference type="InterPro" id="IPR058533">
    <property type="entry name" value="Cation_efflux_TM"/>
</dbReference>
<keyword evidence="5 7" id="KW-0472">Membrane</keyword>
<evidence type="ECO:0000256" key="5">
    <source>
        <dbReference type="ARBA" id="ARBA00023136"/>
    </source>
</evidence>
<name>A0A507ESQ5_9FUNG</name>
<dbReference type="EMBL" id="QEAP01000406">
    <property type="protein sequence ID" value="TPX67279.1"/>
    <property type="molecule type" value="Genomic_DNA"/>
</dbReference>
<dbReference type="Gene3D" id="1.20.1510.10">
    <property type="entry name" value="Cation efflux protein transmembrane domain"/>
    <property type="match status" value="2"/>
</dbReference>
<protein>
    <recommendedName>
        <fullName evidence="8">Cation efflux protein transmembrane domain-containing protein</fullName>
    </recommendedName>
</protein>
<proteinExistence type="predicted"/>
<keyword evidence="3" id="KW-0864">Zinc transport</keyword>
<dbReference type="PANTHER" id="PTHR11562:SF17">
    <property type="entry name" value="RE54080P-RELATED"/>
    <property type="match status" value="1"/>
</dbReference>
<evidence type="ECO:0000256" key="6">
    <source>
        <dbReference type="SAM" id="MobiDB-lite"/>
    </source>
</evidence>
<accession>A0A507ESQ5</accession>
<gene>
    <name evidence="9" type="ORF">CcCBS67573_g07567</name>
</gene>
<dbReference type="InterPro" id="IPR050681">
    <property type="entry name" value="CDF/SLC30A"/>
</dbReference>
<keyword evidence="2 7" id="KW-0812">Transmembrane</keyword>
<feature type="transmembrane region" description="Helical" evidence="7">
    <location>
        <begin position="127"/>
        <end position="146"/>
    </location>
</feature>
<evidence type="ECO:0000259" key="8">
    <source>
        <dbReference type="Pfam" id="PF01545"/>
    </source>
</evidence>
<keyword evidence="4 7" id="KW-1133">Transmembrane helix</keyword>
<dbReference type="GO" id="GO:0005886">
    <property type="term" value="C:plasma membrane"/>
    <property type="evidence" value="ECO:0007669"/>
    <property type="project" value="TreeGrafter"/>
</dbReference>
<evidence type="ECO:0000313" key="10">
    <source>
        <dbReference type="Proteomes" id="UP000320333"/>
    </source>
</evidence>
<feature type="compositionally biased region" description="Basic and acidic residues" evidence="6">
    <location>
        <begin position="169"/>
        <end position="193"/>
    </location>
</feature>
<feature type="transmembrane region" description="Helical" evidence="7">
    <location>
        <begin position="317"/>
        <end position="340"/>
    </location>
</feature>
<feature type="transmembrane region" description="Helical" evidence="7">
    <location>
        <begin position="24"/>
        <end position="48"/>
    </location>
</feature>
<feature type="transmembrane region" description="Helical" evidence="7">
    <location>
        <begin position="90"/>
        <end position="115"/>
    </location>
</feature>
<evidence type="ECO:0000256" key="3">
    <source>
        <dbReference type="ARBA" id="ARBA00022906"/>
    </source>
</evidence>
<dbReference type="NCBIfam" id="TIGR01297">
    <property type="entry name" value="CDF"/>
    <property type="match status" value="1"/>
</dbReference>
<evidence type="ECO:0000256" key="1">
    <source>
        <dbReference type="ARBA" id="ARBA00004141"/>
    </source>
</evidence>
<dbReference type="GO" id="GO:0098771">
    <property type="term" value="P:inorganic ion homeostasis"/>
    <property type="evidence" value="ECO:0007669"/>
    <property type="project" value="UniProtKB-ARBA"/>
</dbReference>
<evidence type="ECO:0000313" key="9">
    <source>
        <dbReference type="EMBL" id="TPX67279.1"/>
    </source>
</evidence>
<keyword evidence="10" id="KW-1185">Reference proteome</keyword>
<dbReference type="AlphaFoldDB" id="A0A507ESQ5"/>
<evidence type="ECO:0000256" key="2">
    <source>
        <dbReference type="ARBA" id="ARBA00022692"/>
    </source>
</evidence>
<dbReference type="STRING" id="246404.A0A507ESQ5"/>
<feature type="compositionally biased region" description="Basic and acidic residues" evidence="6">
    <location>
        <begin position="212"/>
        <end position="223"/>
    </location>
</feature>
<dbReference type="GO" id="GO:0030003">
    <property type="term" value="P:intracellular monoatomic cation homeostasis"/>
    <property type="evidence" value="ECO:0007669"/>
    <property type="project" value="UniProtKB-ARBA"/>
</dbReference>
<dbReference type="SUPFAM" id="SSF161111">
    <property type="entry name" value="Cation efflux protein transmembrane domain-like"/>
    <property type="match status" value="1"/>
</dbReference>
<feature type="transmembrane region" description="Helical" evidence="7">
    <location>
        <begin position="346"/>
        <end position="367"/>
    </location>
</feature>
<dbReference type="GO" id="GO:0005385">
    <property type="term" value="F:zinc ion transmembrane transporter activity"/>
    <property type="evidence" value="ECO:0007669"/>
    <property type="project" value="TreeGrafter"/>
</dbReference>
<keyword evidence="3" id="KW-0813">Transport</keyword>
<comment type="subcellular location">
    <subcellularLocation>
        <location evidence="1">Membrane</location>
        <topology evidence="1">Multi-pass membrane protein</topology>
    </subcellularLocation>
</comment>
<evidence type="ECO:0000256" key="7">
    <source>
        <dbReference type="SAM" id="Phobius"/>
    </source>
</evidence>
<sequence length="457" mass="49402">MTEYDAISVDEDASTRATEPPKDVIARTLVAALALCLVFFFVELVAGWYCGSLAILSDAFHLLSDVAGFGVSLAALYFGRKEFSFGFKRLEVLGACLSTLCIWIVTVFLLVEAVGRLFNPTAIDAKVMSITAVFGVGINVALAFTLHSGGSHGHHGHGCSHSGSASNEQHSHRDHDHQHSNNHSHAEEVHTSHDNQSQSDAHSNCHAHSLSHSHEHSHNHLPKDGCYQTNEIGLGLKLSKKTKSHSDGSHVHGSCGHGVVDNVVDNVNASTPLLSANQHGSYHSIHESHDPHAETSKKSPFLWFLAMDDVDINVRAAALHVITDLISSIGVLIASGILLVKPEWTWVDPVCTFLFSVLVFGSTTSLMRRCATILMEGAPESVNLDQLLLDLKKIPHVKKVASMNVWSLSQSTTAAAVNLILVKTDDAATDVYEVTLQRASRVLQASGIEQSTIQISY</sequence>
<keyword evidence="3" id="KW-0406">Ion transport</keyword>
<dbReference type="InterPro" id="IPR002524">
    <property type="entry name" value="Cation_efflux"/>
</dbReference>
<feature type="domain" description="Cation efflux protein transmembrane" evidence="8">
    <location>
        <begin position="29"/>
        <end position="375"/>
    </location>
</feature>
<reference evidence="9 10" key="1">
    <citation type="journal article" date="2019" name="Sci. Rep.">
        <title>Comparative genomics of chytrid fungi reveal insights into the obligate biotrophic and pathogenic lifestyle of Synchytrium endobioticum.</title>
        <authorList>
            <person name="van de Vossenberg B.T.L.H."/>
            <person name="Warris S."/>
            <person name="Nguyen H.D.T."/>
            <person name="van Gent-Pelzer M.P.E."/>
            <person name="Joly D.L."/>
            <person name="van de Geest H.C."/>
            <person name="Bonants P.J.M."/>
            <person name="Smith D.S."/>
            <person name="Levesque C.A."/>
            <person name="van der Lee T.A.J."/>
        </authorList>
    </citation>
    <scope>NUCLEOTIDE SEQUENCE [LARGE SCALE GENOMIC DNA]</scope>
    <source>
        <strain evidence="9 10">CBS 675.73</strain>
    </source>
</reference>
<organism evidence="9 10">
    <name type="scientific">Chytriomyces confervae</name>
    <dbReference type="NCBI Taxonomy" id="246404"/>
    <lineage>
        <taxon>Eukaryota</taxon>
        <taxon>Fungi</taxon>
        <taxon>Fungi incertae sedis</taxon>
        <taxon>Chytridiomycota</taxon>
        <taxon>Chytridiomycota incertae sedis</taxon>
        <taxon>Chytridiomycetes</taxon>
        <taxon>Chytridiales</taxon>
        <taxon>Chytriomycetaceae</taxon>
        <taxon>Chytriomyces</taxon>
    </lineage>
</organism>
<evidence type="ECO:0000256" key="4">
    <source>
        <dbReference type="ARBA" id="ARBA00022989"/>
    </source>
</evidence>
<comment type="caution">
    <text evidence="9">The sequence shown here is derived from an EMBL/GenBank/DDBJ whole genome shotgun (WGS) entry which is preliminary data.</text>
</comment>
<dbReference type="Proteomes" id="UP000320333">
    <property type="component" value="Unassembled WGS sequence"/>
</dbReference>
<feature type="transmembrane region" description="Helical" evidence="7">
    <location>
        <begin position="60"/>
        <end position="78"/>
    </location>
</feature>
<keyword evidence="3" id="KW-0862">Zinc</keyword>
<dbReference type="InterPro" id="IPR027469">
    <property type="entry name" value="Cation_efflux_TMD_sf"/>
</dbReference>
<dbReference type="PANTHER" id="PTHR11562">
    <property type="entry name" value="CATION EFFLUX PROTEIN/ ZINC TRANSPORTER"/>
    <property type="match status" value="1"/>
</dbReference>
<dbReference type="OrthoDB" id="9944568at2759"/>
<dbReference type="Pfam" id="PF01545">
    <property type="entry name" value="Cation_efflux"/>
    <property type="match status" value="1"/>
</dbReference>
<feature type="region of interest" description="Disordered" evidence="6">
    <location>
        <begin position="155"/>
        <end position="224"/>
    </location>
</feature>